<reference evidence="5 6" key="1">
    <citation type="submission" date="2021-02" db="EMBL/GenBank/DDBJ databases">
        <title>Bacillus sp. RD4P76, an endophyte from a halophyte.</title>
        <authorList>
            <person name="Sun J.-Q."/>
        </authorList>
    </citation>
    <scope>NUCLEOTIDE SEQUENCE [LARGE SCALE GENOMIC DNA]</scope>
    <source>
        <strain evidence="5 6">RD4P76</strain>
    </source>
</reference>
<dbReference type="CDD" id="cd03221">
    <property type="entry name" value="ABCF_EF-3"/>
    <property type="match status" value="2"/>
</dbReference>
<dbReference type="SUPFAM" id="SSF52540">
    <property type="entry name" value="P-loop containing nucleoside triphosphate hydrolases"/>
    <property type="match status" value="2"/>
</dbReference>
<dbReference type="RefSeq" id="WP_204203027.1">
    <property type="nucleotide sequence ID" value="NZ_JAFELM010000024.1"/>
</dbReference>
<dbReference type="GO" id="GO:0005524">
    <property type="term" value="F:ATP binding"/>
    <property type="evidence" value="ECO:0007669"/>
    <property type="project" value="UniProtKB-KW"/>
</dbReference>
<dbReference type="SMART" id="SM00382">
    <property type="entry name" value="AAA"/>
    <property type="match status" value="2"/>
</dbReference>
<feature type="domain" description="ABC transporter" evidence="4">
    <location>
        <begin position="336"/>
        <end position="549"/>
    </location>
</feature>
<dbReference type="PANTHER" id="PTHR42855">
    <property type="entry name" value="ABC TRANSPORTER ATP-BINDING SUBUNIT"/>
    <property type="match status" value="1"/>
</dbReference>
<keyword evidence="6" id="KW-1185">Reference proteome</keyword>
<dbReference type="Gene3D" id="3.40.50.300">
    <property type="entry name" value="P-loop containing nucleotide triphosphate hydrolases"/>
    <property type="match status" value="2"/>
</dbReference>
<feature type="coiled-coil region" evidence="3">
    <location>
        <begin position="567"/>
        <end position="624"/>
    </location>
</feature>
<dbReference type="InterPro" id="IPR003439">
    <property type="entry name" value="ABC_transporter-like_ATP-bd"/>
</dbReference>
<dbReference type="InterPro" id="IPR003593">
    <property type="entry name" value="AAA+_ATPase"/>
</dbReference>
<dbReference type="InterPro" id="IPR017871">
    <property type="entry name" value="ABC_transporter-like_CS"/>
</dbReference>
<sequence>MIICSVNEIEKSYGGSKIFEGLSFDFHEGHRVGLVGPNGTGKTTILKLISGEEHLDGGAIHRKKGLSIGYLAQIPSFEKELAGRDVLLKAFDSLVMIANRLKELEKLMTTPTLNSEQLERILAEYGQIQDEFTRLGGYEMDATLMMVANGLGIVDLLHQPFHLLSGGEKTKICLGLILLRKPGLLLLDEPTNHLDVEAIEWLEEYIRSENLTAVIVSHDRYFLDQVVTDIYDLDDGEVTCYHTNYSGFIKEKEKRLLDQFAAYQEQQKKIKKMKDTIRQLRQWANEGNPPNEKFYRRAKSMEKALERMEKLKRPVLERKKIGLELDTTDRSGKDVFTYENVAMEFGSKRLFHSFSYTLQHKQRVAIVGKNGTGKTTLLKMLIGEIQPSTGKVKIGSNVKLGYLSQHVFEQEGKQMVIDAFRDQVPCVEGEARQILARFLFYGPAVFKKIESLSGGERMRLRLAQLMHQDINVLLLDEPTNHLDIDSREVLEEALQDFEGTIFTVSHDRYFLNKLFTTILWLEDHTFTSYLGTYDEVKEKRINNKQIVSKEKENVEVQMVTHKSDKKVLEVEKQTAELEKKIETVELEKVKLEEEMMIESDVTILVKLQEKVDKLREEIDDLYEKLEVFL</sequence>
<dbReference type="InterPro" id="IPR032781">
    <property type="entry name" value="ABC_tran_Xtn"/>
</dbReference>
<keyword evidence="3" id="KW-0175">Coiled coil</keyword>
<protein>
    <submittedName>
        <fullName evidence="5">ABC-F family ATP-binding cassette domain-containing protein</fullName>
    </submittedName>
</protein>
<feature type="domain" description="ABC transporter" evidence="4">
    <location>
        <begin position="4"/>
        <end position="260"/>
    </location>
</feature>
<proteinExistence type="predicted"/>
<evidence type="ECO:0000256" key="2">
    <source>
        <dbReference type="ARBA" id="ARBA00022840"/>
    </source>
</evidence>
<keyword evidence="1" id="KW-0547">Nucleotide-binding</keyword>
<dbReference type="EMBL" id="JAFELM010000024">
    <property type="protein sequence ID" value="MBM6617653.1"/>
    <property type="molecule type" value="Genomic_DNA"/>
</dbReference>
<dbReference type="Proteomes" id="UP001518925">
    <property type="component" value="Unassembled WGS sequence"/>
</dbReference>
<feature type="coiled-coil region" evidence="3">
    <location>
        <begin position="263"/>
        <end position="311"/>
    </location>
</feature>
<dbReference type="Pfam" id="PF12848">
    <property type="entry name" value="ABC_tran_Xtn"/>
    <property type="match status" value="1"/>
</dbReference>
<evidence type="ECO:0000256" key="1">
    <source>
        <dbReference type="ARBA" id="ARBA00022741"/>
    </source>
</evidence>
<dbReference type="Pfam" id="PF00005">
    <property type="entry name" value="ABC_tran"/>
    <property type="match status" value="2"/>
</dbReference>
<name>A0ABS2DJH5_9BACI</name>
<evidence type="ECO:0000259" key="4">
    <source>
        <dbReference type="PROSITE" id="PS50893"/>
    </source>
</evidence>
<dbReference type="PROSITE" id="PS00211">
    <property type="entry name" value="ABC_TRANSPORTER_1"/>
    <property type="match status" value="2"/>
</dbReference>
<keyword evidence="2 5" id="KW-0067">ATP-binding</keyword>
<evidence type="ECO:0000313" key="6">
    <source>
        <dbReference type="Proteomes" id="UP001518925"/>
    </source>
</evidence>
<comment type="caution">
    <text evidence="5">The sequence shown here is derived from an EMBL/GenBank/DDBJ whole genome shotgun (WGS) entry which is preliminary data.</text>
</comment>
<evidence type="ECO:0000256" key="3">
    <source>
        <dbReference type="SAM" id="Coils"/>
    </source>
</evidence>
<evidence type="ECO:0000313" key="5">
    <source>
        <dbReference type="EMBL" id="MBM6617653.1"/>
    </source>
</evidence>
<dbReference type="InterPro" id="IPR027417">
    <property type="entry name" value="P-loop_NTPase"/>
</dbReference>
<gene>
    <name evidence="5" type="ORF">JR050_08160</name>
</gene>
<dbReference type="InterPro" id="IPR051309">
    <property type="entry name" value="ABCF_ATPase"/>
</dbReference>
<dbReference type="NCBIfam" id="NF000355">
    <property type="entry name" value="ribo_prot_ABC_F"/>
    <property type="match status" value="1"/>
</dbReference>
<organism evidence="5 6">
    <name type="scientific">Bacillus suaedaesalsae</name>
    <dbReference type="NCBI Taxonomy" id="2810349"/>
    <lineage>
        <taxon>Bacteria</taxon>
        <taxon>Bacillati</taxon>
        <taxon>Bacillota</taxon>
        <taxon>Bacilli</taxon>
        <taxon>Bacillales</taxon>
        <taxon>Bacillaceae</taxon>
        <taxon>Bacillus</taxon>
    </lineage>
</organism>
<dbReference type="PROSITE" id="PS50893">
    <property type="entry name" value="ABC_TRANSPORTER_2"/>
    <property type="match status" value="2"/>
</dbReference>
<dbReference type="PANTHER" id="PTHR42855:SF2">
    <property type="entry name" value="DRUG RESISTANCE ABC TRANSPORTER,ATP-BINDING PROTEIN"/>
    <property type="match status" value="1"/>
</dbReference>
<accession>A0ABS2DJH5</accession>